<evidence type="ECO:0000313" key="3">
    <source>
        <dbReference type="Proteomes" id="UP000815677"/>
    </source>
</evidence>
<proteinExistence type="predicted"/>
<reference evidence="2" key="1">
    <citation type="submission" date="2014-09" db="EMBL/GenBank/DDBJ databases">
        <title>Genome sequence of the luminous mushroom Mycena chlorophos for searching fungal bioluminescence genes.</title>
        <authorList>
            <person name="Tanaka Y."/>
            <person name="Kasuga D."/>
            <person name="Oba Y."/>
            <person name="Hase S."/>
            <person name="Sato K."/>
            <person name="Oba Y."/>
            <person name="Sakakibara Y."/>
        </authorList>
    </citation>
    <scope>NUCLEOTIDE SEQUENCE</scope>
</reference>
<accession>A0ABQ0LMS0</accession>
<name>A0ABQ0LMS0_MYCCL</name>
<feature type="compositionally biased region" description="Polar residues" evidence="1">
    <location>
        <begin position="113"/>
        <end position="123"/>
    </location>
</feature>
<protein>
    <submittedName>
        <fullName evidence="2">Uncharacterized protein</fullName>
    </submittedName>
</protein>
<feature type="region of interest" description="Disordered" evidence="1">
    <location>
        <begin position="113"/>
        <end position="168"/>
    </location>
</feature>
<evidence type="ECO:0000256" key="1">
    <source>
        <dbReference type="SAM" id="MobiDB-lite"/>
    </source>
</evidence>
<sequence length="264" mass="27819">MDTAHPLSPLELDPICGLPLASAASTPTKMSVQLRPGLLNGQGSPTPTRKNIPGLVQHVFAGLRSFNQTKLPRISDAEVSPTRASGIGHPGPLALPIQSPIIHASLLLARPESSLSQASVSTTDSRDGGDWAYSDNDEVEYVGDLPESPARTSLFLPSDSEDSEAVASDDGFDADAELTAGDAAMLASDSDTDTTRSASSLSIASPRDLRLKRHPLFSIAMGRYAYAGSDAEDSDSGSTYSAGDEFSGFEYEYEAPEPDAEKIF</sequence>
<dbReference type="EMBL" id="DF847768">
    <property type="protein sequence ID" value="GAT52408.1"/>
    <property type="molecule type" value="Genomic_DNA"/>
</dbReference>
<keyword evidence="3" id="KW-1185">Reference proteome</keyword>
<evidence type="ECO:0000313" key="2">
    <source>
        <dbReference type="EMBL" id="GAT52408.1"/>
    </source>
</evidence>
<gene>
    <name evidence="2" type="ORF">MCHLO_09460</name>
</gene>
<dbReference type="Proteomes" id="UP000815677">
    <property type="component" value="Unassembled WGS sequence"/>
</dbReference>
<organism evidence="2 3">
    <name type="scientific">Mycena chlorophos</name>
    <name type="common">Agaric fungus</name>
    <name type="synonym">Agaricus chlorophos</name>
    <dbReference type="NCBI Taxonomy" id="658473"/>
    <lineage>
        <taxon>Eukaryota</taxon>
        <taxon>Fungi</taxon>
        <taxon>Dikarya</taxon>
        <taxon>Basidiomycota</taxon>
        <taxon>Agaricomycotina</taxon>
        <taxon>Agaricomycetes</taxon>
        <taxon>Agaricomycetidae</taxon>
        <taxon>Agaricales</taxon>
        <taxon>Marasmiineae</taxon>
        <taxon>Mycenaceae</taxon>
        <taxon>Mycena</taxon>
    </lineage>
</organism>